<evidence type="ECO:0000313" key="2">
    <source>
        <dbReference type="Proteomes" id="UP000674938"/>
    </source>
</evidence>
<evidence type="ECO:0000313" key="1">
    <source>
        <dbReference type="EMBL" id="MBP1040639.1"/>
    </source>
</evidence>
<dbReference type="AlphaFoldDB" id="A0A940P354"/>
<proteinExistence type="predicted"/>
<keyword evidence="2" id="KW-1185">Reference proteome</keyword>
<reference evidence="1" key="1">
    <citation type="submission" date="2020-12" db="EMBL/GenBank/DDBJ databases">
        <title>Vagococcus allomyrinae sp. nov. and Enterococcus lavae sp. nov., isolated from the larvae of Allomyrina dichotoma.</title>
        <authorList>
            <person name="Lee S.D."/>
        </authorList>
    </citation>
    <scope>NUCLEOTIDE SEQUENCE</scope>
    <source>
        <strain evidence="1">BWB3-3</strain>
    </source>
</reference>
<dbReference type="EMBL" id="JAEEGA010000003">
    <property type="protein sequence ID" value="MBP1040639.1"/>
    <property type="molecule type" value="Genomic_DNA"/>
</dbReference>
<dbReference type="Proteomes" id="UP000674938">
    <property type="component" value="Unassembled WGS sequence"/>
</dbReference>
<accession>A0A940P354</accession>
<dbReference type="RefSeq" id="WP_209525833.1">
    <property type="nucleotide sequence ID" value="NZ_JAEEGA010000003.1"/>
</dbReference>
<protein>
    <submittedName>
        <fullName evidence="1">Uncharacterized protein</fullName>
    </submittedName>
</protein>
<organism evidence="1 2">
    <name type="scientific">Vagococcus allomyrinae</name>
    <dbReference type="NCBI Taxonomy" id="2794353"/>
    <lineage>
        <taxon>Bacteria</taxon>
        <taxon>Bacillati</taxon>
        <taxon>Bacillota</taxon>
        <taxon>Bacilli</taxon>
        <taxon>Lactobacillales</taxon>
        <taxon>Enterococcaceae</taxon>
        <taxon>Vagococcus</taxon>
    </lineage>
</organism>
<name>A0A940P354_9ENTE</name>
<comment type="caution">
    <text evidence="1">The sequence shown here is derived from an EMBL/GenBank/DDBJ whole genome shotgun (WGS) entry which is preliminary data.</text>
</comment>
<gene>
    <name evidence="1" type="ORF">I6N95_06460</name>
</gene>
<sequence length="150" mass="17594">MNFKKRPVTEEELKEFGEVPLVDPVSQKVSQPKNITIAENESVYLVSLSNQHISFSYEMPRYFVLNYRGSLIFFFVIDHTESNEEITKSIFVKGIKMPKQLIRETAEIRKLIIKSLFVYYGDYKMNQIVLDEVDETGYYLHLTEGKPHFS</sequence>